<dbReference type="PANTHER" id="PTHR34203">
    <property type="entry name" value="METHYLTRANSFERASE, FKBM FAMILY PROTEIN"/>
    <property type="match status" value="1"/>
</dbReference>
<gene>
    <name evidence="2" type="ORF">J2I47_00265</name>
</gene>
<dbReference type="RefSeq" id="WP_207362543.1">
    <property type="nucleotide sequence ID" value="NZ_JAFMYV010000001.1"/>
</dbReference>
<keyword evidence="2" id="KW-0489">Methyltransferase</keyword>
<dbReference type="Pfam" id="PF05050">
    <property type="entry name" value="Methyltransf_21"/>
    <property type="match status" value="1"/>
</dbReference>
<dbReference type="AlphaFoldDB" id="A0A939GEA1"/>
<dbReference type="EMBL" id="JAFMYV010000001">
    <property type="protein sequence ID" value="MBO0934967.1"/>
    <property type="molecule type" value="Genomic_DNA"/>
</dbReference>
<dbReference type="NCBIfam" id="TIGR01444">
    <property type="entry name" value="fkbM_fam"/>
    <property type="match status" value="1"/>
</dbReference>
<keyword evidence="2" id="KW-0808">Transferase</keyword>
<dbReference type="InterPro" id="IPR006342">
    <property type="entry name" value="FkbM_mtfrase"/>
</dbReference>
<evidence type="ECO:0000259" key="1">
    <source>
        <dbReference type="Pfam" id="PF05050"/>
    </source>
</evidence>
<evidence type="ECO:0000313" key="2">
    <source>
        <dbReference type="EMBL" id="MBO0934967.1"/>
    </source>
</evidence>
<reference evidence="2" key="1">
    <citation type="submission" date="2021-03" db="EMBL/GenBank/DDBJ databases">
        <title>Fibrella sp. HMF5335 genome sequencing and assembly.</title>
        <authorList>
            <person name="Kang H."/>
            <person name="Kim H."/>
            <person name="Bae S."/>
            <person name="Joh K."/>
        </authorList>
    </citation>
    <scope>NUCLEOTIDE SEQUENCE</scope>
    <source>
        <strain evidence="2">HMF5335</strain>
    </source>
</reference>
<dbReference type="GO" id="GO:0008168">
    <property type="term" value="F:methyltransferase activity"/>
    <property type="evidence" value="ECO:0007669"/>
    <property type="project" value="UniProtKB-KW"/>
</dbReference>
<dbReference type="InterPro" id="IPR029063">
    <property type="entry name" value="SAM-dependent_MTases_sf"/>
</dbReference>
<protein>
    <submittedName>
        <fullName evidence="2">FkbM family methyltransferase</fullName>
    </submittedName>
</protein>
<feature type="domain" description="Methyltransferase FkbM" evidence="1">
    <location>
        <begin position="90"/>
        <end position="232"/>
    </location>
</feature>
<comment type="caution">
    <text evidence="2">The sequence shown here is derived from an EMBL/GenBank/DDBJ whole genome shotgun (WGS) entry which is preliminary data.</text>
</comment>
<accession>A0A939GEA1</accession>
<dbReference type="InterPro" id="IPR052514">
    <property type="entry name" value="SAM-dependent_MTase"/>
</dbReference>
<dbReference type="GO" id="GO:0032259">
    <property type="term" value="P:methylation"/>
    <property type="evidence" value="ECO:0007669"/>
    <property type="project" value="UniProtKB-KW"/>
</dbReference>
<evidence type="ECO:0000313" key="3">
    <source>
        <dbReference type="Proteomes" id="UP000664034"/>
    </source>
</evidence>
<dbReference type="SUPFAM" id="SSF53335">
    <property type="entry name" value="S-adenosyl-L-methionine-dependent methyltransferases"/>
    <property type="match status" value="1"/>
</dbReference>
<dbReference type="Gene3D" id="3.40.50.150">
    <property type="entry name" value="Vaccinia Virus protein VP39"/>
    <property type="match status" value="1"/>
</dbReference>
<dbReference type="PANTHER" id="PTHR34203:SF15">
    <property type="entry name" value="SLL1173 PROTEIN"/>
    <property type="match status" value="1"/>
</dbReference>
<proteinExistence type="predicted"/>
<name>A0A939GEA1_9BACT</name>
<sequence>MKLLRSLVRWVGHQPALRHGIKHRLLTRYHNPDRANSESFLANFYGLRYEGNFNSYIDWCIYYQGAYSRQELRLLETVARRLPTSSVFIDVGANVGNHSLFASTVFGQVYSFEPVPWLVERINRQQQLNNIQNLHVFPYALGEHDARQEFYSSTVANQGMGTLIKDREANMKPIQVDVKRGDDFLPNLSLDRVDFIKIDVEGFERYVLNGLAQTIICFQPIVFFEWSESGSSTQPDLLDSPYFDQYNFFRFGEGQPRGLVFEEDNFNLLPVQILSPDYNYVAVPMAKRSLVEARIITA</sequence>
<organism evidence="2 3">
    <name type="scientific">Fibrella rubiginis</name>
    <dbReference type="NCBI Taxonomy" id="2817060"/>
    <lineage>
        <taxon>Bacteria</taxon>
        <taxon>Pseudomonadati</taxon>
        <taxon>Bacteroidota</taxon>
        <taxon>Cytophagia</taxon>
        <taxon>Cytophagales</taxon>
        <taxon>Spirosomataceae</taxon>
        <taxon>Fibrella</taxon>
    </lineage>
</organism>
<keyword evidence="3" id="KW-1185">Reference proteome</keyword>
<dbReference type="Proteomes" id="UP000664034">
    <property type="component" value="Unassembled WGS sequence"/>
</dbReference>